<dbReference type="AlphaFoldDB" id="B9G2A4"/>
<dbReference type="Proteomes" id="UP000007752">
    <property type="component" value="Chromosome 9"/>
</dbReference>
<proteinExistence type="predicted"/>
<dbReference type="InterPro" id="IPR052343">
    <property type="entry name" value="Retrotransposon-Effector_Assoc"/>
</dbReference>
<dbReference type="PANTHER" id="PTHR46890:SF48">
    <property type="entry name" value="RNA-DIRECTED DNA POLYMERASE"/>
    <property type="match status" value="1"/>
</dbReference>
<dbReference type="SUPFAM" id="SSF56219">
    <property type="entry name" value="DNase I-like"/>
    <property type="match status" value="1"/>
</dbReference>
<organism evidence="1">
    <name type="scientific">Oryza sativa subsp. japonica</name>
    <name type="common">Rice</name>
    <dbReference type="NCBI Taxonomy" id="39947"/>
    <lineage>
        <taxon>Eukaryota</taxon>
        <taxon>Viridiplantae</taxon>
        <taxon>Streptophyta</taxon>
        <taxon>Embryophyta</taxon>
        <taxon>Tracheophyta</taxon>
        <taxon>Spermatophyta</taxon>
        <taxon>Magnoliopsida</taxon>
        <taxon>Liliopsida</taxon>
        <taxon>Poales</taxon>
        <taxon>Poaceae</taxon>
        <taxon>BOP clade</taxon>
        <taxon>Oryzoideae</taxon>
        <taxon>Oryzeae</taxon>
        <taxon>Oryzinae</taxon>
        <taxon>Oryza</taxon>
        <taxon>Oryza sativa</taxon>
    </lineage>
</organism>
<dbReference type="Gene3D" id="3.60.10.10">
    <property type="entry name" value="Endonuclease/exonuclease/phosphatase"/>
    <property type="match status" value="1"/>
</dbReference>
<sequence>MKCKFLALARFYSAQRYNVKGLFDEMSTAWGLQNLRTARDLGENRFLIDFDHEVDFYRVMNGGPWKHKAPQKVARVLNFCGAQKDKVLSAGSASNLASPRRQSLDPEVTKVGHANEEKMAQETLAPMARGPCSREYVSLSSNYELSEENSIKISTAETNLNVASKKSPDWLQKKKKGLAIKEGGKISRPKVANWGRDIGKSKKGSIKLSPRAMIALKSTVVDFNHQQEHPSLNTSYYEASCRDKVENSCKAKEDLKYRPKLVFLSETRQDEPRISKLRWRLGLRNCLAMMSDGSGGGIALLWEEGLLVDLLSMSHAHVDVLIKESGDAVQWRGTFIYGEPKAQDRHLMWELILQIQPSSNAPWLMMGDFNEIMVEKEQTPSSNRCLRYEIMWEREETLPEVIQLAWEQRIKAHDLGEVAKKLNSVLEHLENGAANRLALPLRNWMELGRKWKDFQSVIHWAMQRKSMRSRVSWLKDGDRNTKYFHRQAAWRPRKNKIKKLKDWDDRYVENKGEMEKMATSFCQKLHTKDDSVVSDELIDLINPAVDDAMNEVLCKEFSDDEISDVLFQIGPLKAPGPDGFLARFFQRTWGVLKEEIAAGVRTFFSYGLLPGGVNNTYIVLIPKINQPVELKNFSPISLCSVIYKVVSKCLVNRLRPILNDIISPTESAFIRDV</sequence>
<evidence type="ECO:0008006" key="2">
    <source>
        <dbReference type="Google" id="ProtNLM"/>
    </source>
</evidence>
<reference evidence="1" key="1">
    <citation type="journal article" date="2005" name="PLoS Biol.">
        <title>The genomes of Oryza sativa: a history of duplications.</title>
        <authorList>
            <person name="Yu J."/>
            <person name="Wang J."/>
            <person name="Lin W."/>
            <person name="Li S."/>
            <person name="Li H."/>
            <person name="Zhou J."/>
            <person name="Ni P."/>
            <person name="Dong W."/>
            <person name="Hu S."/>
            <person name="Zeng C."/>
            <person name="Zhang J."/>
            <person name="Zhang Y."/>
            <person name="Li R."/>
            <person name="Xu Z."/>
            <person name="Li S."/>
            <person name="Li X."/>
            <person name="Zheng H."/>
            <person name="Cong L."/>
            <person name="Lin L."/>
            <person name="Yin J."/>
            <person name="Geng J."/>
            <person name="Li G."/>
            <person name="Shi J."/>
            <person name="Liu J."/>
            <person name="Lv H."/>
            <person name="Li J."/>
            <person name="Wang J."/>
            <person name="Deng Y."/>
            <person name="Ran L."/>
            <person name="Shi X."/>
            <person name="Wang X."/>
            <person name="Wu Q."/>
            <person name="Li C."/>
            <person name="Ren X."/>
            <person name="Wang J."/>
            <person name="Wang X."/>
            <person name="Li D."/>
            <person name="Liu D."/>
            <person name="Zhang X."/>
            <person name="Ji Z."/>
            <person name="Zhao W."/>
            <person name="Sun Y."/>
            <person name="Zhang Z."/>
            <person name="Bao J."/>
            <person name="Han Y."/>
            <person name="Dong L."/>
            <person name="Ji J."/>
            <person name="Chen P."/>
            <person name="Wu S."/>
            <person name="Liu J."/>
            <person name="Xiao Y."/>
            <person name="Bu D."/>
            <person name="Tan J."/>
            <person name="Yang L."/>
            <person name="Ye C."/>
            <person name="Zhang J."/>
            <person name="Xu J."/>
            <person name="Zhou Y."/>
            <person name="Yu Y."/>
            <person name="Zhang B."/>
            <person name="Zhuang S."/>
            <person name="Wei H."/>
            <person name="Liu B."/>
            <person name="Lei M."/>
            <person name="Yu H."/>
            <person name="Li Y."/>
            <person name="Xu H."/>
            <person name="Wei S."/>
            <person name="He X."/>
            <person name="Fang L."/>
            <person name="Zhang Z."/>
            <person name="Zhang Y."/>
            <person name="Huang X."/>
            <person name="Su Z."/>
            <person name="Tong W."/>
            <person name="Li J."/>
            <person name="Tong Z."/>
            <person name="Li S."/>
            <person name="Ye J."/>
            <person name="Wang L."/>
            <person name="Fang L."/>
            <person name="Lei T."/>
            <person name="Chen C."/>
            <person name="Chen H."/>
            <person name="Xu Z."/>
            <person name="Li H."/>
            <person name="Huang H."/>
            <person name="Zhang F."/>
            <person name="Xu H."/>
            <person name="Li N."/>
            <person name="Zhao C."/>
            <person name="Li S."/>
            <person name="Dong L."/>
            <person name="Huang Y."/>
            <person name="Li L."/>
            <person name="Xi Y."/>
            <person name="Qi Q."/>
            <person name="Li W."/>
            <person name="Zhang B."/>
            <person name="Hu W."/>
            <person name="Zhang Y."/>
            <person name="Tian X."/>
            <person name="Jiao Y."/>
            <person name="Liang X."/>
            <person name="Jin J."/>
            <person name="Gao L."/>
            <person name="Zheng W."/>
            <person name="Hao B."/>
            <person name="Liu S."/>
            <person name="Wang W."/>
            <person name="Yuan L."/>
            <person name="Cao M."/>
            <person name="McDermott J."/>
            <person name="Samudrala R."/>
            <person name="Wang J."/>
            <person name="Wong G.K."/>
            <person name="Yang H."/>
        </authorList>
    </citation>
    <scope>NUCLEOTIDE SEQUENCE [LARGE SCALE GENOMIC DNA]</scope>
</reference>
<dbReference type="EMBL" id="CM000146">
    <property type="protein sequence ID" value="EEE69250.1"/>
    <property type="molecule type" value="Genomic_DNA"/>
</dbReference>
<reference evidence="1" key="2">
    <citation type="submission" date="2008-12" db="EMBL/GenBank/DDBJ databases">
        <title>Improved gene annotation of the rice (Oryza sativa) genomes.</title>
        <authorList>
            <person name="Wang J."/>
            <person name="Li R."/>
            <person name="Fan W."/>
            <person name="Huang Q."/>
            <person name="Zhang J."/>
            <person name="Zhou Y."/>
            <person name="Hu Y."/>
            <person name="Zi S."/>
            <person name="Li J."/>
            <person name="Ni P."/>
            <person name="Zheng H."/>
            <person name="Zhang Y."/>
            <person name="Zhao M."/>
            <person name="Hao Q."/>
            <person name="McDermott J."/>
            <person name="Samudrala R."/>
            <person name="Kristiansen K."/>
            <person name="Wong G.K.-S."/>
        </authorList>
    </citation>
    <scope>NUCLEOTIDE SEQUENCE</scope>
</reference>
<accession>B9G2A4</accession>
<dbReference type="PANTHER" id="PTHR46890">
    <property type="entry name" value="NON-LTR RETROLELEMENT REVERSE TRANSCRIPTASE-LIKE PROTEIN-RELATED"/>
    <property type="match status" value="1"/>
</dbReference>
<dbReference type="InterPro" id="IPR036691">
    <property type="entry name" value="Endo/exonu/phosph_ase_sf"/>
</dbReference>
<protein>
    <recommendedName>
        <fullName evidence="2">DUF4283 domain-containing protein</fullName>
    </recommendedName>
</protein>
<gene>
    <name evidence="1" type="ORF">OsJ_28502</name>
</gene>
<evidence type="ECO:0000313" key="1">
    <source>
        <dbReference type="EMBL" id="EEE69250.1"/>
    </source>
</evidence>
<name>B9G2A4_ORYSJ</name>